<feature type="domain" description="Cyclin N-terminal" evidence="5">
    <location>
        <begin position="24"/>
        <end position="112"/>
    </location>
</feature>
<evidence type="ECO:0000256" key="2">
    <source>
        <dbReference type="ARBA" id="ARBA00022618"/>
    </source>
</evidence>
<dbReference type="SUPFAM" id="SSF47954">
    <property type="entry name" value="Cyclin-like"/>
    <property type="match status" value="1"/>
</dbReference>
<organism evidence="6 7">
    <name type="scientific">Crotalaria pallida</name>
    <name type="common">Smooth rattlebox</name>
    <name type="synonym">Crotalaria striata</name>
    <dbReference type="NCBI Taxonomy" id="3830"/>
    <lineage>
        <taxon>Eukaryota</taxon>
        <taxon>Viridiplantae</taxon>
        <taxon>Streptophyta</taxon>
        <taxon>Embryophyta</taxon>
        <taxon>Tracheophyta</taxon>
        <taxon>Spermatophyta</taxon>
        <taxon>Magnoliopsida</taxon>
        <taxon>eudicotyledons</taxon>
        <taxon>Gunneridae</taxon>
        <taxon>Pentapetalae</taxon>
        <taxon>rosids</taxon>
        <taxon>fabids</taxon>
        <taxon>Fabales</taxon>
        <taxon>Fabaceae</taxon>
        <taxon>Papilionoideae</taxon>
        <taxon>50 kb inversion clade</taxon>
        <taxon>genistoids sensu lato</taxon>
        <taxon>core genistoids</taxon>
        <taxon>Crotalarieae</taxon>
        <taxon>Crotalaria</taxon>
    </lineage>
</organism>
<keyword evidence="7" id="KW-1185">Reference proteome</keyword>
<comment type="subunit">
    <text evidence="1">Interacts with the CDC2 protein kinase to form a serine/threonine kinase holoenzyme complex also known as maturation promoting factor (MPF). The cyclin subunit imparts substrate specificity to the complex.</text>
</comment>
<evidence type="ECO:0000256" key="1">
    <source>
        <dbReference type="ARBA" id="ARBA00011177"/>
    </source>
</evidence>
<evidence type="ECO:0000256" key="4">
    <source>
        <dbReference type="ARBA" id="ARBA00032263"/>
    </source>
</evidence>
<name>A0AAN9E1Q7_CROPI</name>
<evidence type="ECO:0000313" key="7">
    <source>
        <dbReference type="Proteomes" id="UP001372338"/>
    </source>
</evidence>
<dbReference type="Proteomes" id="UP001372338">
    <property type="component" value="Unassembled WGS sequence"/>
</dbReference>
<dbReference type="InterPro" id="IPR006671">
    <property type="entry name" value="Cyclin_N"/>
</dbReference>
<reference evidence="6 7" key="1">
    <citation type="submission" date="2024-01" db="EMBL/GenBank/DDBJ databases">
        <title>The genomes of 5 underutilized Papilionoideae crops provide insights into root nodulation and disease resistanc.</title>
        <authorList>
            <person name="Yuan L."/>
        </authorList>
    </citation>
    <scope>NUCLEOTIDE SEQUENCE [LARGE SCALE GENOMIC DNA]</scope>
    <source>
        <strain evidence="6">ZHUSHIDOU_FW_LH</strain>
        <tissue evidence="6">Leaf</tissue>
    </source>
</reference>
<protein>
    <recommendedName>
        <fullName evidence="4">B-like cyclin</fullName>
    </recommendedName>
</protein>
<dbReference type="AlphaFoldDB" id="A0AAN9E1Q7"/>
<dbReference type="Pfam" id="PF00134">
    <property type="entry name" value="Cyclin_N"/>
    <property type="match status" value="1"/>
</dbReference>
<dbReference type="GO" id="GO:0051301">
    <property type="term" value="P:cell division"/>
    <property type="evidence" value="ECO:0007669"/>
    <property type="project" value="UniProtKB-KW"/>
</dbReference>
<sequence>MAFDPEFKPEPNVDGAADVRFAFETNFMPSPNFYDNPLNRKLRKLAVSVIAKHWKTDIDAFVPYLAMNYFDRFVSSKSEKEYSAVDKVPLVAITCLAIAASMRGIFVDSLLKDIYEDFSYGAIEEMKPPINNKLDHKKNLVTPFSFLNHYYPGFRRIGGFKRRCINEIIVQAQGEDNFIGYTPSEIAFSSFLAATRKAYPRMNLHSIKIQDGMRCCDEELFHLCEKKGIVIEKAGMETTSSSSATAAIRQGKSDELAADEIELERLRRAKGKAVAEPDMISEEEAPNRLMNFHLLWPTDEPVFEKEPTEVPPMDIVHPETTQPESEVVRKNKHCLEVPSCNCCNCNCNIC</sequence>
<evidence type="ECO:0000259" key="5">
    <source>
        <dbReference type="Pfam" id="PF00134"/>
    </source>
</evidence>
<dbReference type="PANTHER" id="PTHR10177">
    <property type="entry name" value="CYCLINS"/>
    <property type="match status" value="1"/>
</dbReference>
<dbReference type="Gene3D" id="1.10.472.10">
    <property type="entry name" value="Cyclin-like"/>
    <property type="match status" value="2"/>
</dbReference>
<accession>A0AAN9E1Q7</accession>
<gene>
    <name evidence="6" type="ORF">RIF29_39252</name>
</gene>
<proteinExistence type="predicted"/>
<evidence type="ECO:0000256" key="3">
    <source>
        <dbReference type="ARBA" id="ARBA00023306"/>
    </source>
</evidence>
<evidence type="ECO:0000313" key="6">
    <source>
        <dbReference type="EMBL" id="KAK7244431.1"/>
    </source>
</evidence>
<dbReference type="InterPro" id="IPR036915">
    <property type="entry name" value="Cyclin-like_sf"/>
</dbReference>
<keyword evidence="3" id="KW-0131">Cell cycle</keyword>
<comment type="caution">
    <text evidence="6">The sequence shown here is derived from an EMBL/GenBank/DDBJ whole genome shotgun (WGS) entry which is preliminary data.</text>
</comment>
<dbReference type="InterPro" id="IPR039361">
    <property type="entry name" value="Cyclin"/>
</dbReference>
<dbReference type="EMBL" id="JAYWIO010000008">
    <property type="protein sequence ID" value="KAK7244431.1"/>
    <property type="molecule type" value="Genomic_DNA"/>
</dbReference>
<keyword evidence="2" id="KW-0132">Cell division</keyword>